<dbReference type="Gene3D" id="3.40.50.300">
    <property type="entry name" value="P-loop containing nucleotide triphosphate hydrolases"/>
    <property type="match status" value="1"/>
</dbReference>
<feature type="domain" description="NB-ARC" evidence="1">
    <location>
        <begin position="330"/>
        <end position="481"/>
    </location>
</feature>
<dbReference type="GO" id="GO:0043531">
    <property type="term" value="F:ADP binding"/>
    <property type="evidence" value="ECO:0007669"/>
    <property type="project" value="InterPro"/>
</dbReference>
<dbReference type="Gene3D" id="1.25.40.10">
    <property type="entry name" value="Tetratricopeptide repeat domain"/>
    <property type="match status" value="1"/>
</dbReference>
<dbReference type="PANTHER" id="PTHR46082:SF6">
    <property type="entry name" value="AAA+ ATPASE DOMAIN-CONTAINING PROTEIN-RELATED"/>
    <property type="match status" value="1"/>
</dbReference>
<dbReference type="InterPro" id="IPR002182">
    <property type="entry name" value="NB-ARC"/>
</dbReference>
<dbReference type="Gene3D" id="3.40.50.1820">
    <property type="entry name" value="alpha/beta hydrolase"/>
    <property type="match status" value="1"/>
</dbReference>
<dbReference type="Proteomes" id="UP000054516">
    <property type="component" value="Unassembled WGS sequence"/>
</dbReference>
<accession>A0A1S7UK12</accession>
<keyword evidence="3" id="KW-1185">Reference proteome</keyword>
<dbReference type="PANTHER" id="PTHR46082">
    <property type="entry name" value="ATP/GTP-BINDING PROTEIN-RELATED"/>
    <property type="match status" value="1"/>
</dbReference>
<gene>
    <name evidence="2" type="ORF">SAMD00023353_0101800</name>
</gene>
<dbReference type="OrthoDB" id="5086500at2759"/>
<evidence type="ECO:0000313" key="2">
    <source>
        <dbReference type="EMBL" id="GAP82647.2"/>
    </source>
</evidence>
<dbReference type="SUPFAM" id="SSF52540">
    <property type="entry name" value="P-loop containing nucleoside triphosphate hydrolases"/>
    <property type="match status" value="1"/>
</dbReference>
<proteinExistence type="predicted"/>
<dbReference type="STRING" id="77044.A0A1S7UK12"/>
<dbReference type="InterPro" id="IPR029058">
    <property type="entry name" value="AB_hydrolase_fold"/>
</dbReference>
<organism evidence="2">
    <name type="scientific">Rosellinia necatrix</name>
    <name type="common">White root-rot fungus</name>
    <dbReference type="NCBI Taxonomy" id="77044"/>
    <lineage>
        <taxon>Eukaryota</taxon>
        <taxon>Fungi</taxon>
        <taxon>Dikarya</taxon>
        <taxon>Ascomycota</taxon>
        <taxon>Pezizomycotina</taxon>
        <taxon>Sordariomycetes</taxon>
        <taxon>Xylariomycetidae</taxon>
        <taxon>Xylariales</taxon>
        <taxon>Xylariaceae</taxon>
        <taxon>Rosellinia</taxon>
    </lineage>
</organism>
<dbReference type="InterPro" id="IPR027417">
    <property type="entry name" value="P-loop_NTPase"/>
</dbReference>
<dbReference type="InterPro" id="IPR019734">
    <property type="entry name" value="TPR_rpt"/>
</dbReference>
<sequence length="991" mass="111885">MPLRQLFPPDQPTDVPGDRAKVDIIAVHGLNPRSKPEADHAWDTWRTPSGPTGRLWLRDDLPQYTPESRIFLYEYDATAVYGTDRNTFVGKANELLEAIRIERRKIPSRPIMFLCHSMGGLLVKQALINAHNNPSHTSTKQATHGLLFFATPHRGADSGLLSLGGLVAKLAISVGFQRGDDVLETLKSGSMFSDMMRDHWRHQLLEYKIVSFWGSQDEVVTKISAQLDMPGDRENVVRLNASHESVCKFGSSQIDQDNFKLVRGNIEDVYESVLEKISRPVVMDAGSGNEPLPTRPCYYIPLPRAKKFTGRDAILAKFKTKFTAKDYTNQAIFGLGGIGKTQLALQLAYWVKETQHNCSVFWVPAQSHETFEQAYTEIARRLDLDSNGNDSDVKVSVQRYLESERSGNWLLIVDNADDIGVVFHNGNNGNNPHGIYRYLPQSDQGLVLYTTRSRKVAVSVAQDELVDLEQLTSHEAVSLYEMLQPRSIPANREEVEELLEKLCYLPLAIVNAAAYINSNRLPIRKYLDLLKGTEKDLVKMITQEFEDITRYQGAQNAIATTWIVSFEQIAKSDPSAARFLTFISCIEPKGIPQSLLPDIGGNSDRENAIGTLCQYSFLVRRGDSDIFDMHALVHTATQIWIKNHDDPSNVMADVLENLEVVFPSNDPENQERWRECLPHALRALEISRGNQSQKRLSLLFRVGKCLYSDRRFKDAIPVFEEVQRCFGPTTENNYSESNGKERKFISRMLYKLFFGQVTDTPQTTYVNKLNRLECQHALACAYMEDGQVPRAIEILEHAVAIGKQTPREQDYSLLASLHALACAYMGDGKVPQAIEILEHVVAIGKQMLHEQDHSLLASQHALARAYLEDGQVPRAIEILEHVVAIGKQTLREQDYGRLASQHELARAYMGDRQIPRAIEILEHVVAIKKQTFREQDHSLLASQHELAHAYMEDGQVPRAIEITDHVLSRPSFGDTDRFGFRDLLAQAESRL</sequence>
<reference evidence="2" key="1">
    <citation type="submission" date="2016-03" db="EMBL/GenBank/DDBJ databases">
        <title>Draft genome sequence of Rosellinia necatrix.</title>
        <authorList>
            <person name="Kanematsu S."/>
        </authorList>
    </citation>
    <scope>NUCLEOTIDE SEQUENCE [LARGE SCALE GENOMIC DNA]</scope>
    <source>
        <strain evidence="2">W97</strain>
    </source>
</reference>
<dbReference type="InterPro" id="IPR011990">
    <property type="entry name" value="TPR-like_helical_dom_sf"/>
</dbReference>
<protein>
    <submittedName>
        <fullName evidence="2">Putative kinesin light chain 1</fullName>
    </submittedName>
</protein>
<dbReference type="EMBL" id="DF977446">
    <property type="protein sequence ID" value="GAP82647.2"/>
    <property type="molecule type" value="Genomic_DNA"/>
</dbReference>
<dbReference type="OMA" id="AIVIFEH"/>
<name>A0A1S7UK12_ROSNE</name>
<dbReference type="Pfam" id="PF00931">
    <property type="entry name" value="NB-ARC"/>
    <property type="match status" value="1"/>
</dbReference>
<dbReference type="SUPFAM" id="SSF53474">
    <property type="entry name" value="alpha/beta-Hydrolases"/>
    <property type="match status" value="1"/>
</dbReference>
<dbReference type="InterPro" id="IPR053137">
    <property type="entry name" value="NLR-like"/>
</dbReference>
<dbReference type="AlphaFoldDB" id="A0A1S7UK12"/>
<dbReference type="Pfam" id="PF13374">
    <property type="entry name" value="TPR_10"/>
    <property type="match status" value="2"/>
</dbReference>
<dbReference type="Pfam" id="PF13424">
    <property type="entry name" value="TPR_12"/>
    <property type="match status" value="1"/>
</dbReference>
<evidence type="ECO:0000259" key="1">
    <source>
        <dbReference type="Pfam" id="PF00931"/>
    </source>
</evidence>
<dbReference type="SUPFAM" id="SSF48452">
    <property type="entry name" value="TPR-like"/>
    <property type="match status" value="2"/>
</dbReference>
<dbReference type="SMART" id="SM00028">
    <property type="entry name" value="TPR"/>
    <property type="match status" value="5"/>
</dbReference>
<evidence type="ECO:0000313" key="3">
    <source>
        <dbReference type="Proteomes" id="UP000054516"/>
    </source>
</evidence>